<gene>
    <name evidence="3" type="primary">HAC5_0</name>
    <name evidence="2" type="synonym">HAC5_1</name>
    <name evidence="3" type="ORF">CFP56_008556</name>
    <name evidence="2" type="ORF">CFP56_042783</name>
</gene>
<evidence type="ECO:0000256" key="1">
    <source>
        <dbReference type="SAM" id="MobiDB-lite"/>
    </source>
</evidence>
<dbReference type="AlphaFoldDB" id="A0AAW0L4M8"/>
<comment type="caution">
    <text evidence="3">The sequence shown here is derived from an EMBL/GenBank/DDBJ whole genome shotgun (WGS) entry which is preliminary data.</text>
</comment>
<dbReference type="EMBL" id="PKMF04000162">
    <property type="protein sequence ID" value="KAK7845933.1"/>
    <property type="molecule type" value="Genomic_DNA"/>
</dbReference>
<proteinExistence type="predicted"/>
<sequence length="164" mass="18348">MVSQPPHQKQHHGGQNSRILHSLSSQMGSGIRSGLQQKAYGFTNGALNGGGIGLMGNNLQLVKERGTSEGYLSATSYSNSPKPFQPHFDQHQQPIMQAIKSNLQATQQAAYIKTPSVDQSEKMNFQASIASRDNLLHSHQQHQFQQKSHQFQQQQFVQQQRQQN</sequence>
<keyword evidence="4" id="KW-1185">Reference proteome</keyword>
<dbReference type="Proteomes" id="UP000237347">
    <property type="component" value="Unassembled WGS sequence"/>
</dbReference>
<evidence type="ECO:0000313" key="2">
    <source>
        <dbReference type="EMBL" id="KAK7817506.1"/>
    </source>
</evidence>
<name>A0AAW0L4M8_QUESU</name>
<organism evidence="3 4">
    <name type="scientific">Quercus suber</name>
    <name type="common">Cork oak</name>
    <dbReference type="NCBI Taxonomy" id="58331"/>
    <lineage>
        <taxon>Eukaryota</taxon>
        <taxon>Viridiplantae</taxon>
        <taxon>Streptophyta</taxon>
        <taxon>Embryophyta</taxon>
        <taxon>Tracheophyta</taxon>
        <taxon>Spermatophyta</taxon>
        <taxon>Magnoliopsida</taxon>
        <taxon>eudicotyledons</taxon>
        <taxon>Gunneridae</taxon>
        <taxon>Pentapetalae</taxon>
        <taxon>rosids</taxon>
        <taxon>fabids</taxon>
        <taxon>Fagales</taxon>
        <taxon>Fagaceae</taxon>
        <taxon>Quercus</taxon>
    </lineage>
</organism>
<evidence type="ECO:0000313" key="3">
    <source>
        <dbReference type="EMBL" id="KAK7845933.1"/>
    </source>
</evidence>
<accession>A0AAW0L4M8</accession>
<reference evidence="3" key="1">
    <citation type="submission" date="2017-12" db="EMBL/GenBank/DDBJ databases">
        <authorList>
            <person name="Barbosa P."/>
            <person name="Usie A."/>
            <person name="Ramos A.M."/>
        </authorList>
    </citation>
    <scope>NUCLEOTIDE SEQUENCE</scope>
    <source>
        <strain evidence="3">HL8</strain>
        <tissue evidence="3">Leaves</tissue>
    </source>
</reference>
<protein>
    <submittedName>
        <fullName evidence="3">Histone acetyltransferase hac5</fullName>
    </submittedName>
</protein>
<evidence type="ECO:0000313" key="4">
    <source>
        <dbReference type="Proteomes" id="UP000237347"/>
    </source>
</evidence>
<reference evidence="3 4" key="2">
    <citation type="journal article" date="2018" name="Sci. Data">
        <title>The draft genome sequence of cork oak.</title>
        <authorList>
            <person name="Ramos A.M."/>
            <person name="Usie A."/>
            <person name="Barbosa P."/>
            <person name="Barros P.M."/>
            <person name="Capote T."/>
            <person name="Chaves I."/>
            <person name="Simoes F."/>
            <person name="Abreu I."/>
            <person name="Carrasquinho I."/>
            <person name="Faro C."/>
            <person name="Guimaraes J.B."/>
            <person name="Mendonca D."/>
            <person name="Nobrega F."/>
            <person name="Rodrigues L."/>
            <person name="Saibo N.J.M."/>
            <person name="Varela M.C."/>
            <person name="Egas C."/>
            <person name="Matos J."/>
            <person name="Miguel C.M."/>
            <person name="Oliveira M.M."/>
            <person name="Ricardo C.P."/>
            <person name="Goncalves S."/>
        </authorList>
    </citation>
    <scope>NUCLEOTIDE SEQUENCE [LARGE SCALE GENOMIC DNA]</scope>
    <source>
        <strain evidence="4">cv. HL8</strain>
        <strain evidence="3">HL8</strain>
    </source>
</reference>
<feature type="compositionally biased region" description="Low complexity" evidence="1">
    <location>
        <begin position="141"/>
        <end position="164"/>
    </location>
</feature>
<dbReference type="EMBL" id="PKMF04000880">
    <property type="protein sequence ID" value="KAK7817506.1"/>
    <property type="molecule type" value="Genomic_DNA"/>
</dbReference>
<feature type="region of interest" description="Disordered" evidence="1">
    <location>
        <begin position="137"/>
        <end position="164"/>
    </location>
</feature>
<reference evidence="3" key="3">
    <citation type="submission" date="2023-07" db="EMBL/GenBank/DDBJ databases">
        <title>An improved reference 1 genome and first organelle genomes of Quercus suber.</title>
        <authorList>
            <consortium name="Genosuber Consortium"/>
            <person name="Usie A."/>
            <person name="Serra O."/>
            <person name="Barros P."/>
        </authorList>
    </citation>
    <scope>NUCLEOTIDE SEQUENCE</scope>
    <source>
        <strain evidence="3">HL8</strain>
        <tissue evidence="3">Leaves</tissue>
    </source>
</reference>